<dbReference type="Proteomes" id="UP000499080">
    <property type="component" value="Unassembled WGS sequence"/>
</dbReference>
<protein>
    <submittedName>
        <fullName evidence="2">Uncharacterized protein</fullName>
    </submittedName>
</protein>
<sequence length="152" mass="17800">MWACCTPNHTERGKRPPAGVVRKIGEGVCQLRSSSSSDHDSKRRDCYKTSSSFQPEIKPVFRELEGKHTNHYTGRGYTRWDRRFIKSFPTSILREWFLKRFERKCFREQPMESEMATFPQPSLLSEYTVEFRLNQVSNIGLESHSVVLSHNI</sequence>
<keyword evidence="3" id="KW-1185">Reference proteome</keyword>
<evidence type="ECO:0000313" key="2">
    <source>
        <dbReference type="EMBL" id="GBN24707.1"/>
    </source>
</evidence>
<feature type="region of interest" description="Disordered" evidence="1">
    <location>
        <begin position="31"/>
        <end position="51"/>
    </location>
</feature>
<accession>A0A4Y2MG32</accession>
<gene>
    <name evidence="2" type="ORF">AVEN_248705_1</name>
</gene>
<dbReference type="EMBL" id="BGPR01007156">
    <property type="protein sequence ID" value="GBN24707.1"/>
    <property type="molecule type" value="Genomic_DNA"/>
</dbReference>
<name>A0A4Y2MG32_ARAVE</name>
<dbReference type="AlphaFoldDB" id="A0A4Y2MG32"/>
<organism evidence="2 3">
    <name type="scientific">Araneus ventricosus</name>
    <name type="common">Orbweaver spider</name>
    <name type="synonym">Epeira ventricosa</name>
    <dbReference type="NCBI Taxonomy" id="182803"/>
    <lineage>
        <taxon>Eukaryota</taxon>
        <taxon>Metazoa</taxon>
        <taxon>Ecdysozoa</taxon>
        <taxon>Arthropoda</taxon>
        <taxon>Chelicerata</taxon>
        <taxon>Arachnida</taxon>
        <taxon>Araneae</taxon>
        <taxon>Araneomorphae</taxon>
        <taxon>Entelegynae</taxon>
        <taxon>Araneoidea</taxon>
        <taxon>Araneidae</taxon>
        <taxon>Araneus</taxon>
    </lineage>
</organism>
<feature type="compositionally biased region" description="Basic and acidic residues" evidence="1">
    <location>
        <begin position="37"/>
        <end position="47"/>
    </location>
</feature>
<proteinExistence type="predicted"/>
<evidence type="ECO:0000256" key="1">
    <source>
        <dbReference type="SAM" id="MobiDB-lite"/>
    </source>
</evidence>
<evidence type="ECO:0000313" key="3">
    <source>
        <dbReference type="Proteomes" id="UP000499080"/>
    </source>
</evidence>
<reference evidence="2 3" key="1">
    <citation type="journal article" date="2019" name="Sci. Rep.">
        <title>Orb-weaving spider Araneus ventricosus genome elucidates the spidroin gene catalogue.</title>
        <authorList>
            <person name="Kono N."/>
            <person name="Nakamura H."/>
            <person name="Ohtoshi R."/>
            <person name="Moran D.A.P."/>
            <person name="Shinohara A."/>
            <person name="Yoshida Y."/>
            <person name="Fujiwara M."/>
            <person name="Mori M."/>
            <person name="Tomita M."/>
            <person name="Arakawa K."/>
        </authorList>
    </citation>
    <scope>NUCLEOTIDE SEQUENCE [LARGE SCALE GENOMIC DNA]</scope>
</reference>
<comment type="caution">
    <text evidence="2">The sequence shown here is derived from an EMBL/GenBank/DDBJ whole genome shotgun (WGS) entry which is preliminary data.</text>
</comment>